<dbReference type="Proteomes" id="UP000199752">
    <property type="component" value="Chromosome 3"/>
</dbReference>
<dbReference type="VEuPathDB" id="CryptoDB:GY17_00002659"/>
<name>A0A0S4TDA8_CRYHO</name>
<protein>
    <recommendedName>
        <fullName evidence="3">IQ calmodulin-binding motif family protein</fullName>
    </recommendedName>
</protein>
<proteinExistence type="predicted"/>
<gene>
    <name evidence="2" type="ORF">CHUDEA3_1370</name>
</gene>
<evidence type="ECO:0000256" key="1">
    <source>
        <dbReference type="SAM" id="Phobius"/>
    </source>
</evidence>
<keyword evidence="1" id="KW-1133">Transmembrane helix</keyword>
<dbReference type="VEuPathDB" id="CryptoDB:CHUDEA3_1370"/>
<dbReference type="AlphaFoldDB" id="A0A0S4TDA8"/>
<dbReference type="Gene3D" id="1.20.5.190">
    <property type="match status" value="1"/>
</dbReference>
<dbReference type="VEuPathDB" id="CryptoDB:ChTU502y2012_414g0395"/>
<keyword evidence="1" id="KW-0472">Membrane</keyword>
<evidence type="ECO:0000313" key="2">
    <source>
        <dbReference type="EMBL" id="CUV04995.1"/>
    </source>
</evidence>
<reference evidence="2" key="1">
    <citation type="submission" date="2015-08" db="EMBL/GenBank/DDBJ databases">
        <authorList>
            <person name="Babu N.S."/>
            <person name="Beckwith C.J."/>
            <person name="Beseler K.G."/>
            <person name="Brison A."/>
            <person name="Carone J.V."/>
            <person name="Caskin T.P."/>
            <person name="Diamond M."/>
            <person name="Durham M.E."/>
            <person name="Foxe J.M."/>
            <person name="Go M."/>
            <person name="Henderson B.A."/>
            <person name="Jones I.B."/>
            <person name="McGettigan J.A."/>
            <person name="Micheletti S.J."/>
            <person name="Nasrallah M.E."/>
            <person name="Ortiz D."/>
            <person name="Piller C.R."/>
            <person name="Privatt S.R."/>
            <person name="Schneider S.L."/>
            <person name="Sharp S."/>
            <person name="Smith T.C."/>
            <person name="Stanton J.D."/>
            <person name="Ullery H.E."/>
            <person name="Wilson R.J."/>
            <person name="Serrano M.G."/>
            <person name="Buck G."/>
            <person name="Lee V."/>
            <person name="Wang Y."/>
            <person name="Carvalho R."/>
            <person name="Voegtly L."/>
            <person name="Shi R."/>
            <person name="Duckworth R."/>
            <person name="Johnson A."/>
            <person name="Loviza R."/>
            <person name="Walstead R."/>
            <person name="Shah Z."/>
            <person name="Kiflezghi M."/>
            <person name="Wade K."/>
            <person name="Ball S.L."/>
            <person name="Bradley K.W."/>
            <person name="Asai D.J."/>
            <person name="Bowman C.A."/>
            <person name="Russell D.A."/>
            <person name="Pope W.H."/>
            <person name="Jacobs-Sera D."/>
            <person name="Hendrix R.W."/>
            <person name="Hatfull G.F."/>
        </authorList>
    </citation>
    <scope>NUCLEOTIDE SEQUENCE [LARGE SCALE GENOMIC DNA]</scope>
</reference>
<organism evidence="2">
    <name type="scientific">Cryptosporidium hominis</name>
    <dbReference type="NCBI Taxonomy" id="237895"/>
    <lineage>
        <taxon>Eukaryota</taxon>
        <taxon>Sar</taxon>
        <taxon>Alveolata</taxon>
        <taxon>Apicomplexa</taxon>
        <taxon>Conoidasida</taxon>
        <taxon>Coccidia</taxon>
        <taxon>Eucoccidiorida</taxon>
        <taxon>Eimeriorina</taxon>
        <taxon>Cryptosporidiidae</taxon>
        <taxon>Cryptosporidium</taxon>
    </lineage>
</organism>
<sequence length="488" mass="55962">MLINNENVRAEEENGRRPTRNETIVYKIVNYMSSLIGGINDNVGRNNPCIGILSPMSPVMITDHVKTVGNTMVLPSPEPIIQMIPNQNLRNNMFFNVYSNDKKYVHKFGPKVTPYTNLNNGLLAINEKGDQIVTGSISLMSSPTDMCLNSSRNKLINPSSYFSRLRNPISECGGLVKSPINSCFSGQINKANESSITEILVSPELAQTLQQIISIISHQIEIDDSENSININNIKGSVKINRFQRINKKSTIGGLNYALMSYSASIIQKHFRNFDNNRMVRYINPVTRSKFSKNQIMNAIHIIQRYWRIYIYRNQIMRELLIKNVMTARNAASCKIASIWKGYKTRKFMDSIIKDVYIKWIWNDSDSANNNCSSEINNTQNYEYSKYEVKLRGSFTCKPWQEHLKLNWDNQENCFLINICLTKGAHYLQFIINDEIKACGSMEIVVLPIIGVSNKINIVGEAYKSSRKFILLSYQLTHFLLFFIFIFQ</sequence>
<dbReference type="VEuPathDB" id="CryptoDB:Chro.30169"/>
<dbReference type="CDD" id="cd23767">
    <property type="entry name" value="IQCD"/>
    <property type="match status" value="1"/>
</dbReference>
<accession>A0A0S4TDA8</accession>
<feature type="transmembrane region" description="Helical" evidence="1">
    <location>
        <begin position="469"/>
        <end position="487"/>
    </location>
</feature>
<keyword evidence="1" id="KW-0812">Transmembrane</keyword>
<dbReference type="EMBL" id="LN877949">
    <property type="protein sequence ID" value="CUV04995.1"/>
    <property type="molecule type" value="Genomic_DNA"/>
</dbReference>
<evidence type="ECO:0008006" key="3">
    <source>
        <dbReference type="Google" id="ProtNLM"/>
    </source>
</evidence>